<dbReference type="EMBL" id="BGZK01002503">
    <property type="protein sequence ID" value="GBP94426.1"/>
    <property type="molecule type" value="Genomic_DNA"/>
</dbReference>
<protein>
    <submittedName>
        <fullName evidence="1">Uncharacterized protein</fullName>
    </submittedName>
</protein>
<reference evidence="1 2" key="1">
    <citation type="journal article" date="2019" name="Commun. Biol.">
        <title>The bagworm genome reveals a unique fibroin gene that provides high tensile strength.</title>
        <authorList>
            <person name="Kono N."/>
            <person name="Nakamura H."/>
            <person name="Ohtoshi R."/>
            <person name="Tomita M."/>
            <person name="Numata K."/>
            <person name="Arakawa K."/>
        </authorList>
    </citation>
    <scope>NUCLEOTIDE SEQUENCE [LARGE SCALE GENOMIC DNA]</scope>
</reference>
<dbReference type="Proteomes" id="UP000299102">
    <property type="component" value="Unassembled WGS sequence"/>
</dbReference>
<sequence length="68" mass="7611">MTRYRTSAVRPQAAAGVHALRPDLALILLFIIRFVILRISSFVPHICQLSQEPVNDDVFVALAHANRT</sequence>
<evidence type="ECO:0000313" key="2">
    <source>
        <dbReference type="Proteomes" id="UP000299102"/>
    </source>
</evidence>
<keyword evidence="2" id="KW-1185">Reference proteome</keyword>
<name>A0A4C2A113_EUMVA</name>
<organism evidence="1 2">
    <name type="scientific">Eumeta variegata</name>
    <name type="common">Bagworm moth</name>
    <name type="synonym">Eumeta japonica</name>
    <dbReference type="NCBI Taxonomy" id="151549"/>
    <lineage>
        <taxon>Eukaryota</taxon>
        <taxon>Metazoa</taxon>
        <taxon>Ecdysozoa</taxon>
        <taxon>Arthropoda</taxon>
        <taxon>Hexapoda</taxon>
        <taxon>Insecta</taxon>
        <taxon>Pterygota</taxon>
        <taxon>Neoptera</taxon>
        <taxon>Endopterygota</taxon>
        <taxon>Lepidoptera</taxon>
        <taxon>Glossata</taxon>
        <taxon>Ditrysia</taxon>
        <taxon>Tineoidea</taxon>
        <taxon>Psychidae</taxon>
        <taxon>Oiketicinae</taxon>
        <taxon>Eumeta</taxon>
    </lineage>
</organism>
<evidence type="ECO:0000313" key="1">
    <source>
        <dbReference type="EMBL" id="GBP94426.1"/>
    </source>
</evidence>
<proteinExistence type="predicted"/>
<comment type="caution">
    <text evidence="1">The sequence shown here is derived from an EMBL/GenBank/DDBJ whole genome shotgun (WGS) entry which is preliminary data.</text>
</comment>
<dbReference type="AlphaFoldDB" id="A0A4C2A113"/>
<gene>
    <name evidence="1" type="ORF">EVAR_68754_1</name>
</gene>
<accession>A0A4C2A113</accession>